<keyword evidence="2" id="KW-1185">Reference proteome</keyword>
<evidence type="ECO:0000313" key="2">
    <source>
        <dbReference type="Proteomes" id="UP001055658"/>
    </source>
</evidence>
<gene>
    <name evidence="1" type="ORF">MJO52_09700</name>
</gene>
<dbReference type="CDD" id="cd11537">
    <property type="entry name" value="NTP-PPase_RS21-C6_like"/>
    <property type="match status" value="1"/>
</dbReference>
<reference evidence="1" key="1">
    <citation type="submission" date="2022-02" db="EMBL/GenBank/DDBJ databases">
        <title>Coral-associated bacteria.</title>
        <authorList>
            <person name="Tang K."/>
            <person name="Wang X."/>
        </authorList>
    </citation>
    <scope>NUCLEOTIDE SEQUENCE</scope>
    <source>
        <strain evidence="1">SCSIO 43006</strain>
    </source>
</reference>
<proteinExistence type="predicted"/>
<dbReference type="EMBL" id="CP092418">
    <property type="protein sequence ID" value="USD23390.1"/>
    <property type="molecule type" value="Genomic_DNA"/>
</dbReference>
<dbReference type="InterPro" id="IPR052555">
    <property type="entry name" value="dCTP_Pyrophosphatase"/>
</dbReference>
<dbReference type="SUPFAM" id="SSF101386">
    <property type="entry name" value="all-alpha NTP pyrophosphatases"/>
    <property type="match status" value="1"/>
</dbReference>
<name>A0ABY4VHB6_9GAMM</name>
<dbReference type="PIRSF" id="PIRSF029826">
    <property type="entry name" value="UCP029826_pph"/>
    <property type="match status" value="1"/>
</dbReference>
<organism evidence="1 2">
    <name type="scientific">Microbulbifer variabilis</name>
    <dbReference type="NCBI Taxonomy" id="266805"/>
    <lineage>
        <taxon>Bacteria</taxon>
        <taxon>Pseudomonadati</taxon>
        <taxon>Pseudomonadota</taxon>
        <taxon>Gammaproteobacteria</taxon>
        <taxon>Cellvibrionales</taxon>
        <taxon>Microbulbiferaceae</taxon>
        <taxon>Microbulbifer</taxon>
    </lineage>
</organism>
<dbReference type="PANTHER" id="PTHR46523:SF1">
    <property type="entry name" value="DCTP PYROPHOSPHATASE 1"/>
    <property type="match status" value="1"/>
</dbReference>
<dbReference type="Proteomes" id="UP001055658">
    <property type="component" value="Chromosome"/>
</dbReference>
<dbReference type="Gene3D" id="1.10.287.1080">
    <property type="entry name" value="MazG-like"/>
    <property type="match status" value="1"/>
</dbReference>
<dbReference type="Pfam" id="PF12643">
    <property type="entry name" value="MazG-like"/>
    <property type="match status" value="1"/>
</dbReference>
<dbReference type="RefSeq" id="WP_252085736.1">
    <property type="nucleotide sequence ID" value="NZ_CP092418.1"/>
</dbReference>
<protein>
    <submittedName>
        <fullName evidence="1">Nucleotide pyrophosphohydrolase</fullName>
    </submittedName>
</protein>
<dbReference type="InterPro" id="IPR025984">
    <property type="entry name" value="DCTPP"/>
</dbReference>
<evidence type="ECO:0000313" key="1">
    <source>
        <dbReference type="EMBL" id="USD23390.1"/>
    </source>
</evidence>
<accession>A0ABY4VHB6</accession>
<sequence>MENSEIVAAFDKVAKLRGWEQLHTAKNLGVALSVEVAELNRHFQWREDADIHSLMQSENAKEVSAELADIQMYLCKLAEVLGVNMDLALRNKIAENERRAREVVNGGAP</sequence>
<dbReference type="PANTHER" id="PTHR46523">
    <property type="entry name" value="DCTP PYROPHOSPHATASE 1"/>
    <property type="match status" value="1"/>
</dbReference>